<evidence type="ECO:0000313" key="2">
    <source>
        <dbReference type="Proteomes" id="UP000294530"/>
    </source>
</evidence>
<proteinExistence type="predicted"/>
<organism evidence="1 2">
    <name type="scientific">Bremia lactucae</name>
    <name type="common">Lettuce downy mildew</name>
    <dbReference type="NCBI Taxonomy" id="4779"/>
    <lineage>
        <taxon>Eukaryota</taxon>
        <taxon>Sar</taxon>
        <taxon>Stramenopiles</taxon>
        <taxon>Oomycota</taxon>
        <taxon>Peronosporomycetes</taxon>
        <taxon>Peronosporales</taxon>
        <taxon>Peronosporaceae</taxon>
        <taxon>Bremia</taxon>
    </lineage>
</organism>
<dbReference type="KEGG" id="blac:94349129"/>
<dbReference type="GeneID" id="94349129"/>
<sequence>MEQMLSTDTEVPDRIDRDEWAAAWEILEPEWPNSKQIPFPTVNSQTSEWKRVASLAPDHLLWLVKRFMFPGELLQTLDDTIIETWMSGSRRDCVEDGLQRFREQPLDRPTQLWIDQWVLKTQHRPDHSVLAPLMDNADDWRLLRAPKPRPQQPWITVPIKGSRSRSSTAKAFNSIPLSRSGGFKSWMTTTSGRQRMIK</sequence>
<evidence type="ECO:0000313" key="1">
    <source>
        <dbReference type="EMBL" id="TDH65651.1"/>
    </source>
</evidence>
<comment type="caution">
    <text evidence="1">The sequence shown here is derived from an EMBL/GenBank/DDBJ whole genome shotgun (WGS) entry which is preliminary data.</text>
</comment>
<keyword evidence="2" id="KW-1185">Reference proteome</keyword>
<accession>A0A976FF80</accession>
<protein>
    <submittedName>
        <fullName evidence="1">Uncharacterized protein</fullName>
    </submittedName>
</protein>
<reference evidence="1 2" key="1">
    <citation type="journal article" date="2021" name="Genome Biol.">
        <title>AFLAP: assembly-free linkage analysis pipeline using k-mers from genome sequencing data.</title>
        <authorList>
            <person name="Fletcher K."/>
            <person name="Zhang L."/>
            <person name="Gil J."/>
            <person name="Han R."/>
            <person name="Cavanaugh K."/>
            <person name="Michelmore R."/>
        </authorList>
    </citation>
    <scope>NUCLEOTIDE SEQUENCE [LARGE SCALE GENOMIC DNA]</scope>
    <source>
        <strain evidence="1 2">SF5</strain>
    </source>
</reference>
<gene>
    <name evidence="1" type="ORF">CCR75_005377</name>
</gene>
<dbReference type="EMBL" id="SHOA02000001">
    <property type="protein sequence ID" value="TDH65651.1"/>
    <property type="molecule type" value="Genomic_DNA"/>
</dbReference>
<name>A0A976FF80_BRELC</name>
<dbReference type="RefSeq" id="XP_067815150.1">
    <property type="nucleotide sequence ID" value="XM_067963458.1"/>
</dbReference>
<dbReference type="Proteomes" id="UP000294530">
    <property type="component" value="Unassembled WGS sequence"/>
</dbReference>
<dbReference type="AlphaFoldDB" id="A0A976FF80"/>